<organism evidence="2 3">
    <name type="scientific">Dendrobium thyrsiflorum</name>
    <name type="common">Pinecone-like raceme dendrobium</name>
    <name type="synonym">Orchid</name>
    <dbReference type="NCBI Taxonomy" id="117978"/>
    <lineage>
        <taxon>Eukaryota</taxon>
        <taxon>Viridiplantae</taxon>
        <taxon>Streptophyta</taxon>
        <taxon>Embryophyta</taxon>
        <taxon>Tracheophyta</taxon>
        <taxon>Spermatophyta</taxon>
        <taxon>Magnoliopsida</taxon>
        <taxon>Liliopsida</taxon>
        <taxon>Asparagales</taxon>
        <taxon>Orchidaceae</taxon>
        <taxon>Epidendroideae</taxon>
        <taxon>Malaxideae</taxon>
        <taxon>Dendrobiinae</taxon>
        <taxon>Dendrobium</taxon>
    </lineage>
</organism>
<sequence>MKTSLNRSAASENPSREAQQSGMGEALAPRESLTRKILLQHVYKDEITKEFDLKMWVYVLKNFDVKKIIALFTPK</sequence>
<proteinExistence type="predicted"/>
<name>A0ABD0VTD5_DENTH</name>
<dbReference type="AlphaFoldDB" id="A0ABD0VTD5"/>
<accession>A0ABD0VTD5</accession>
<protein>
    <submittedName>
        <fullName evidence="2">Uncharacterized protein</fullName>
    </submittedName>
</protein>
<keyword evidence="3" id="KW-1185">Reference proteome</keyword>
<evidence type="ECO:0000256" key="1">
    <source>
        <dbReference type="SAM" id="MobiDB-lite"/>
    </source>
</evidence>
<dbReference type="EMBL" id="JANQDX010000001">
    <property type="protein sequence ID" value="KAL0928365.1"/>
    <property type="molecule type" value="Genomic_DNA"/>
</dbReference>
<feature type="compositionally biased region" description="Polar residues" evidence="1">
    <location>
        <begin position="1"/>
        <end position="22"/>
    </location>
</feature>
<dbReference type="Proteomes" id="UP001552299">
    <property type="component" value="Unassembled WGS sequence"/>
</dbReference>
<gene>
    <name evidence="2" type="ORF">M5K25_000241</name>
</gene>
<feature type="region of interest" description="Disordered" evidence="1">
    <location>
        <begin position="1"/>
        <end position="28"/>
    </location>
</feature>
<reference evidence="2 3" key="1">
    <citation type="journal article" date="2024" name="Plant Biotechnol. J.">
        <title>Dendrobium thyrsiflorum genome and its molecular insights into genes involved in important horticultural traits.</title>
        <authorList>
            <person name="Chen B."/>
            <person name="Wang J.Y."/>
            <person name="Zheng P.J."/>
            <person name="Li K.L."/>
            <person name="Liang Y.M."/>
            <person name="Chen X.F."/>
            <person name="Zhang C."/>
            <person name="Zhao X."/>
            <person name="He X."/>
            <person name="Zhang G.Q."/>
            <person name="Liu Z.J."/>
            <person name="Xu Q."/>
        </authorList>
    </citation>
    <scope>NUCLEOTIDE SEQUENCE [LARGE SCALE GENOMIC DNA]</scope>
    <source>
        <strain evidence="2">GZMU011</strain>
    </source>
</reference>
<evidence type="ECO:0000313" key="2">
    <source>
        <dbReference type="EMBL" id="KAL0928365.1"/>
    </source>
</evidence>
<comment type="caution">
    <text evidence="2">The sequence shown here is derived from an EMBL/GenBank/DDBJ whole genome shotgun (WGS) entry which is preliminary data.</text>
</comment>
<evidence type="ECO:0000313" key="3">
    <source>
        <dbReference type="Proteomes" id="UP001552299"/>
    </source>
</evidence>